<reference evidence="1 2" key="1">
    <citation type="journal article" date="2015" name="Genome Announc.">
        <title>Expanding the biotechnology potential of lactobacilli through comparative genomics of 213 strains and associated genera.</title>
        <authorList>
            <person name="Sun Z."/>
            <person name="Harris H.M."/>
            <person name="McCann A."/>
            <person name="Guo C."/>
            <person name="Argimon S."/>
            <person name="Zhang W."/>
            <person name="Yang X."/>
            <person name="Jeffery I.B."/>
            <person name="Cooney J.C."/>
            <person name="Kagawa T.F."/>
            <person name="Liu W."/>
            <person name="Song Y."/>
            <person name="Salvetti E."/>
            <person name="Wrobel A."/>
            <person name="Rasinkangas P."/>
            <person name="Parkhill J."/>
            <person name="Rea M.C."/>
            <person name="O'Sullivan O."/>
            <person name="Ritari J."/>
            <person name="Douillard F.P."/>
            <person name="Paul Ross R."/>
            <person name="Yang R."/>
            <person name="Briner A.E."/>
            <person name="Felis G.E."/>
            <person name="de Vos W.M."/>
            <person name="Barrangou R."/>
            <person name="Klaenhammer T.R."/>
            <person name="Caufield P.W."/>
            <person name="Cui Y."/>
            <person name="Zhang H."/>
            <person name="O'Toole P.W."/>
        </authorList>
    </citation>
    <scope>NUCLEOTIDE SEQUENCE [LARGE SCALE GENOMIC DNA]</scope>
    <source>
        <strain evidence="1 2">DSM 19682</strain>
    </source>
</reference>
<protein>
    <submittedName>
        <fullName evidence="1">Uncharacterized protein</fullName>
    </submittedName>
</protein>
<organism evidence="1 2">
    <name type="scientific">Companilactobacillus nodensis DSM 19682 = JCM 14932 = NBRC 107160</name>
    <dbReference type="NCBI Taxonomy" id="1423775"/>
    <lineage>
        <taxon>Bacteria</taxon>
        <taxon>Bacillati</taxon>
        <taxon>Bacillota</taxon>
        <taxon>Bacilli</taxon>
        <taxon>Lactobacillales</taxon>
        <taxon>Lactobacillaceae</taxon>
        <taxon>Companilactobacillus</taxon>
    </lineage>
</organism>
<keyword evidence="2" id="KW-1185">Reference proteome</keyword>
<evidence type="ECO:0000313" key="2">
    <source>
        <dbReference type="Proteomes" id="UP000051248"/>
    </source>
</evidence>
<comment type="caution">
    <text evidence="1">The sequence shown here is derived from an EMBL/GenBank/DDBJ whole genome shotgun (WGS) entry which is preliminary data.</text>
</comment>
<dbReference type="EMBL" id="AZDZ01000022">
    <property type="protein sequence ID" value="KRK78568.1"/>
    <property type="molecule type" value="Genomic_DNA"/>
</dbReference>
<accession>A0A0R1K5Q1</accession>
<proteinExistence type="predicted"/>
<gene>
    <name evidence="1" type="ORF">FD03_GL002343</name>
</gene>
<evidence type="ECO:0000313" key="1">
    <source>
        <dbReference type="EMBL" id="KRK78568.1"/>
    </source>
</evidence>
<name>A0A0R1K5Q1_9LACO</name>
<dbReference type="STRING" id="1423775.FD03_GL002343"/>
<dbReference type="Proteomes" id="UP000051248">
    <property type="component" value="Unassembled WGS sequence"/>
</dbReference>
<sequence>MAPEQWGIWTWETFVDWLKEDQDNDRYGDITVVLQALVLMLADDKVLSVEVSKSIIQSLQADIISFERIRTYKNFKNSIEPDKD</sequence>
<dbReference type="AlphaFoldDB" id="A0A0R1K5Q1"/>
<dbReference type="PATRIC" id="fig|1423775.4.peg.2383"/>